<dbReference type="AlphaFoldDB" id="A0A094ZTK7"/>
<sequence length="42" mass="4611">MGNAWLSMLYGLGSGAEPPDDRGCMTRYFPASMMIQGRRDNG</sequence>
<name>A0A094ZTK7_9PROT</name>
<dbReference type="Proteomes" id="UP000029448">
    <property type="component" value="Unassembled WGS sequence"/>
</dbReference>
<dbReference type="EMBL" id="JOKM01000018">
    <property type="protein sequence ID" value="KGB25451.1"/>
    <property type="molecule type" value="Genomic_DNA"/>
</dbReference>
<evidence type="ECO:0000313" key="1">
    <source>
        <dbReference type="EMBL" id="KGB25451.1"/>
    </source>
</evidence>
<keyword evidence="2" id="KW-1185">Reference proteome</keyword>
<dbReference type="PATRIC" id="fig|104102.7.peg.642"/>
<accession>A0A094ZTK7</accession>
<protein>
    <submittedName>
        <fullName evidence="1">Uncharacterized protein</fullName>
    </submittedName>
</protein>
<reference evidence="1 2" key="1">
    <citation type="submission" date="2014-06" db="EMBL/GenBank/DDBJ databases">
        <title>Functional and comparative genomic analyses of the Drosophila gut microbiota identify candidate symbiosis factors.</title>
        <authorList>
            <person name="Newell P.D."/>
            <person name="Chaston J.M."/>
            <person name="Douglas A.E."/>
        </authorList>
    </citation>
    <scope>NUCLEOTIDE SEQUENCE [LARGE SCALE GENOMIC DNA]</scope>
    <source>
        <strain evidence="1 2">DmCS_006</strain>
    </source>
</reference>
<organism evidence="1 2">
    <name type="scientific">Acetobacter tropicalis</name>
    <dbReference type="NCBI Taxonomy" id="104102"/>
    <lineage>
        <taxon>Bacteria</taxon>
        <taxon>Pseudomonadati</taxon>
        <taxon>Pseudomonadota</taxon>
        <taxon>Alphaproteobacteria</taxon>
        <taxon>Acetobacterales</taxon>
        <taxon>Acetobacteraceae</taxon>
        <taxon>Acetobacter</taxon>
    </lineage>
</organism>
<evidence type="ECO:0000313" key="2">
    <source>
        <dbReference type="Proteomes" id="UP000029448"/>
    </source>
</evidence>
<comment type="caution">
    <text evidence="1">The sequence shown here is derived from an EMBL/GenBank/DDBJ whole genome shotgun (WGS) entry which is preliminary data.</text>
</comment>
<proteinExistence type="predicted"/>
<gene>
    <name evidence="1" type="ORF">AtDm6_0646</name>
</gene>